<dbReference type="EMBL" id="JAEEGB010000005">
    <property type="protein sequence ID" value="MBI6872031.1"/>
    <property type="molecule type" value="Genomic_DNA"/>
</dbReference>
<dbReference type="RefSeq" id="WP_211141457.1">
    <property type="nucleotide sequence ID" value="NZ_JAEEGB010000005.1"/>
</dbReference>
<dbReference type="InterPro" id="IPR055170">
    <property type="entry name" value="GFO_IDH_MocA-like_dom"/>
</dbReference>
<dbReference type="GO" id="GO:0000166">
    <property type="term" value="F:nucleotide binding"/>
    <property type="evidence" value="ECO:0007669"/>
    <property type="project" value="InterPro"/>
</dbReference>
<dbReference type="SUPFAM" id="SSF51735">
    <property type="entry name" value="NAD(P)-binding Rossmann-fold domains"/>
    <property type="match status" value="1"/>
</dbReference>
<proteinExistence type="predicted"/>
<dbReference type="Gene3D" id="3.30.360.10">
    <property type="entry name" value="Dihydrodipicolinate Reductase, domain 2"/>
    <property type="match status" value="1"/>
</dbReference>
<evidence type="ECO:0000313" key="3">
    <source>
        <dbReference type="EMBL" id="MBI6872031.1"/>
    </source>
</evidence>
<dbReference type="Gene3D" id="3.40.50.720">
    <property type="entry name" value="NAD(P)-binding Rossmann-like Domain"/>
    <property type="match status" value="1"/>
</dbReference>
<sequence length="339" mass="38524">MGIDGKKAIRFGVIGTNSITDLFLKGAANAKDFVLNAVYSRTEEKAKAFAEKYGVKHIFTSLKEMAESDLIDAVYIASPNAFHGEYTILFLKHKKHVLCEKAFASNSRETFEMIEAARKNNVVLMEAIKTIYLPNFKIVKDNLHRIGKVRRYFANFCQYSSRYDKYKEGIVLNAFKPELSNGALMDIGVYCIHPMINLFGKPKEIKANAVMLESGVDGEGSILFKYDDMDSVVFYSKINNSYLPSEIQGEDGSIIIEGINSFQRIKRVFRNGEEEDLTEFHIKDDMYYETQEFINLINRGSLESTANYLQASQAVMEIMDEARRQIGLVFPADKVNSNY</sequence>
<protein>
    <submittedName>
        <fullName evidence="3">Gfo/Idh/MocA family oxidoreductase</fullName>
    </submittedName>
</protein>
<feature type="domain" description="Gfo/Idh/MocA-like oxidoreductase N-terminal" evidence="1">
    <location>
        <begin position="9"/>
        <end position="126"/>
    </location>
</feature>
<evidence type="ECO:0000259" key="2">
    <source>
        <dbReference type="Pfam" id="PF22725"/>
    </source>
</evidence>
<feature type="domain" description="GFO/IDH/MocA-like oxidoreductase" evidence="2">
    <location>
        <begin position="145"/>
        <end position="254"/>
    </location>
</feature>
<evidence type="ECO:0000259" key="1">
    <source>
        <dbReference type="Pfam" id="PF01408"/>
    </source>
</evidence>
<organism evidence="3 4">
    <name type="scientific">Clostridium aciditolerans</name>
    <dbReference type="NCBI Taxonomy" id="339861"/>
    <lineage>
        <taxon>Bacteria</taxon>
        <taxon>Bacillati</taxon>
        <taxon>Bacillota</taxon>
        <taxon>Clostridia</taxon>
        <taxon>Eubacteriales</taxon>
        <taxon>Clostridiaceae</taxon>
        <taxon>Clostridium</taxon>
    </lineage>
</organism>
<evidence type="ECO:0000313" key="4">
    <source>
        <dbReference type="Proteomes" id="UP000622687"/>
    </source>
</evidence>
<comment type="caution">
    <text evidence="3">The sequence shown here is derived from an EMBL/GenBank/DDBJ whole genome shotgun (WGS) entry which is preliminary data.</text>
</comment>
<accession>A0A934HPG8</accession>
<dbReference type="InterPro" id="IPR036291">
    <property type="entry name" value="NAD(P)-bd_dom_sf"/>
</dbReference>
<reference evidence="3" key="1">
    <citation type="submission" date="2020-12" db="EMBL/GenBank/DDBJ databases">
        <title>Clostridium thailandense sp. nov., a novel acetogenic bacterium isolated from peat land soil in Thailand.</title>
        <authorList>
            <person name="Chaikitkaew S."/>
            <person name="Birkeland N.K."/>
        </authorList>
    </citation>
    <scope>NUCLEOTIDE SEQUENCE</scope>
    <source>
        <strain evidence="3">DSM 17425</strain>
    </source>
</reference>
<name>A0A934HPG8_9CLOT</name>
<dbReference type="SUPFAM" id="SSF55347">
    <property type="entry name" value="Glyceraldehyde-3-phosphate dehydrogenase-like, C-terminal domain"/>
    <property type="match status" value="1"/>
</dbReference>
<dbReference type="Pfam" id="PF01408">
    <property type="entry name" value="GFO_IDH_MocA"/>
    <property type="match status" value="1"/>
</dbReference>
<dbReference type="Proteomes" id="UP000622687">
    <property type="component" value="Unassembled WGS sequence"/>
</dbReference>
<keyword evidence="4" id="KW-1185">Reference proteome</keyword>
<gene>
    <name evidence="3" type="ORF">I6U51_04820</name>
</gene>
<dbReference type="Pfam" id="PF22725">
    <property type="entry name" value="GFO_IDH_MocA_C3"/>
    <property type="match status" value="1"/>
</dbReference>
<dbReference type="PANTHER" id="PTHR43054:SF1">
    <property type="entry name" value="SCYLLO-INOSITOL 2-DEHYDROGENASE (NADP(+)) IOLU"/>
    <property type="match status" value="1"/>
</dbReference>
<dbReference type="PANTHER" id="PTHR43054">
    <property type="match status" value="1"/>
</dbReference>
<dbReference type="InterPro" id="IPR000683">
    <property type="entry name" value="Gfo/Idh/MocA-like_OxRdtase_N"/>
</dbReference>
<dbReference type="AlphaFoldDB" id="A0A934HPG8"/>